<evidence type="ECO:0000256" key="2">
    <source>
        <dbReference type="ARBA" id="ARBA00022884"/>
    </source>
</evidence>
<dbReference type="InterPro" id="IPR037171">
    <property type="entry name" value="NagB/RpiA_transferase-like"/>
</dbReference>
<accession>A0AAN9WKP0</accession>
<dbReference type="PANTHER" id="PTHR13017">
    <property type="entry name" value="5-FORMYLTETRAHYDROFOLATE CYCLO-LIGASE-RELATED"/>
    <property type="match status" value="1"/>
</dbReference>
<reference evidence="3 4" key="1">
    <citation type="submission" date="2024-03" db="EMBL/GenBank/DDBJ databases">
        <title>The genome assembly and annotation of the cricket Gryllus longicercus Weissman &amp; Gray.</title>
        <authorList>
            <person name="Szrajer S."/>
            <person name="Gray D."/>
            <person name="Ylla G."/>
        </authorList>
    </citation>
    <scope>NUCLEOTIDE SEQUENCE [LARGE SCALE GENOMIC DNA]</scope>
    <source>
        <strain evidence="3">DAG 2021-001</strain>
        <tissue evidence="3">Whole body minus gut</tissue>
    </source>
</reference>
<dbReference type="PANTHER" id="PTHR13017:SF0">
    <property type="entry name" value="METHENYLTETRAHYDROFOLATE SYNTHASE DOMAIN-CONTAINING PROTEIN"/>
    <property type="match status" value="1"/>
</dbReference>
<evidence type="ECO:0000256" key="1">
    <source>
        <dbReference type="ARBA" id="ARBA00015518"/>
    </source>
</evidence>
<dbReference type="Proteomes" id="UP001378592">
    <property type="component" value="Unassembled WGS sequence"/>
</dbReference>
<dbReference type="AlphaFoldDB" id="A0AAN9WKP0"/>
<organism evidence="3 4">
    <name type="scientific">Gryllus longicercus</name>
    <dbReference type="NCBI Taxonomy" id="2509291"/>
    <lineage>
        <taxon>Eukaryota</taxon>
        <taxon>Metazoa</taxon>
        <taxon>Ecdysozoa</taxon>
        <taxon>Arthropoda</taxon>
        <taxon>Hexapoda</taxon>
        <taxon>Insecta</taxon>
        <taxon>Pterygota</taxon>
        <taxon>Neoptera</taxon>
        <taxon>Polyneoptera</taxon>
        <taxon>Orthoptera</taxon>
        <taxon>Ensifera</taxon>
        <taxon>Gryllidea</taxon>
        <taxon>Grylloidea</taxon>
        <taxon>Gryllidae</taxon>
        <taxon>Gryllinae</taxon>
        <taxon>Gryllus</taxon>
    </lineage>
</organism>
<dbReference type="GO" id="GO:0003723">
    <property type="term" value="F:RNA binding"/>
    <property type="evidence" value="ECO:0007669"/>
    <property type="project" value="UniProtKB-KW"/>
</dbReference>
<evidence type="ECO:0000313" key="3">
    <source>
        <dbReference type="EMBL" id="KAK7872088.1"/>
    </source>
</evidence>
<dbReference type="SUPFAM" id="SSF100950">
    <property type="entry name" value="NagB/RpiA/CoA transferase-like"/>
    <property type="match status" value="1"/>
</dbReference>
<dbReference type="Pfam" id="PF01812">
    <property type="entry name" value="5-FTHF_cyc-lig"/>
    <property type="match status" value="1"/>
</dbReference>
<keyword evidence="2" id="KW-0694">RNA-binding</keyword>
<evidence type="ECO:0000313" key="4">
    <source>
        <dbReference type="Proteomes" id="UP001378592"/>
    </source>
</evidence>
<dbReference type="Gene3D" id="3.40.50.10420">
    <property type="entry name" value="NagB/RpiA/CoA transferase-like"/>
    <property type="match status" value="1"/>
</dbReference>
<dbReference type="EMBL" id="JAZDUA010000030">
    <property type="protein sequence ID" value="KAK7872088.1"/>
    <property type="molecule type" value="Genomic_DNA"/>
</dbReference>
<dbReference type="FunFam" id="3.40.50.10420:FF:000001">
    <property type="entry name" value="Methenyltetrahydrofolate synthase domain-containing protein"/>
    <property type="match status" value="1"/>
</dbReference>
<comment type="caution">
    <text evidence="3">The sequence shown here is derived from an EMBL/GenBank/DDBJ whole genome shotgun (WGS) entry which is preliminary data.</text>
</comment>
<dbReference type="InterPro" id="IPR024185">
    <property type="entry name" value="FTHF_cligase-like_sf"/>
</dbReference>
<keyword evidence="4" id="KW-1185">Reference proteome</keyword>
<dbReference type="GO" id="GO:0005737">
    <property type="term" value="C:cytoplasm"/>
    <property type="evidence" value="ECO:0007669"/>
    <property type="project" value="TreeGrafter"/>
</dbReference>
<dbReference type="InterPro" id="IPR002698">
    <property type="entry name" value="FTHF_cligase"/>
</dbReference>
<proteinExistence type="predicted"/>
<protein>
    <recommendedName>
        <fullName evidence="1">Methenyltetrahydrofolate synthase domain-containing protein</fullName>
    </recommendedName>
</protein>
<sequence>MVYFYFIVVNNTLEHITKESIRKQVWDYLEKHNLALFPRPVHGRIPNFKGCEAAAQKLADLEVFRNAKCIKISPDKPQEPVRRQALQLRKEVLMPIPRLRSGLFVRLTPHSFTNDDIKYASTINGAKELGRPVGLDAVLTIDILILGSVAVSSQGFRIGKGEGFADLEYAILMEMGAINESTPVITTVHDCQVFEDLPQKLFKEHDTLVDIIVTPTRVIHTTARTNNLPRPHGVIWNLLTPKQVADMPILQILRKKHISNGEVCTLKSISYQLSLRITNIPKTTRVRELKDLLASNGIKPSSITWHGAAGSAILHYDESHGQNTHQINMDNICSVLNTLKIGSNQLRVNSENVS</sequence>
<name>A0AAN9WKP0_9ORTH</name>
<gene>
    <name evidence="3" type="ORF">R5R35_004571</name>
</gene>